<dbReference type="Proteomes" id="UP001180754">
    <property type="component" value="Unassembled WGS sequence"/>
</dbReference>
<accession>A0ABU2XXL7</accession>
<dbReference type="InterPro" id="IPR027414">
    <property type="entry name" value="GH95_N_dom"/>
</dbReference>
<feature type="domain" description="Alpha fucosidase A-like C-terminal" evidence="2">
    <location>
        <begin position="680"/>
        <end position="750"/>
    </location>
</feature>
<dbReference type="Pfam" id="PF22124">
    <property type="entry name" value="Glyco_hydro_95_cat"/>
    <property type="match status" value="1"/>
</dbReference>
<dbReference type="InterPro" id="IPR049053">
    <property type="entry name" value="AFCA-like_C"/>
</dbReference>
<sequence length="789" mass="84316">MRRHTIQLTEPATAFHDSFLIGNGSLGGTLRGAVGTERIDLNLDSLWSGGPVTAENTGSPADLLPQLREAIRAEDNVRAEKLAQAMMGPGWTESYQPLGWLEWHYADTSDATGYHRRLNLADAVATTGYGPAGAEAEMSSFVSAPDNVLVVTVTGPGAASHPVLPTFVSPHPVTTATPRPGLLVATGRVPARVLPNYVDEEPAVVYGEDEPDGAGTVAAGAGFAVAVAVERTGPEELRLIAAAAGGFRGYDRRPGADLAALARSAEETVTRALTRTAEQLVQRHVQDYRSYFDRVDLDLSASPAADHGDPARAELLFHFGRYLLISSSRPGTQAANLQGIWNIDVRPGWSANYTTNINVEMNYWAAESTALQDVHGPMLTLAGDLAESGTDTAARYYGAAGAVVHHNTDIWRFSTPVKGDTQWATWPTGLYWLAAHVWDHYEYGGNDDFGAGSALRVHRSAALFALDMLVPDDDGLLVTSPSTSPEHRFVLPPAPRGSAVSEGTTMDQELVHEVLSRYVTLAERFGRGDDDGLLARARHALGVLRLPGIGASGELLEWKDERPGSEPGHRHLSHLYGIHPGTRITEGGTPEVFAAARKALATRLQHGSGYTGWSQAWILCLAARLRDTGLAERSLDVLLNDLTSWSLLDLHPHSEWPGGYIFQIDGNLGAVAGIVELLVQSHEGAVSLLKTLPRGWRSGHVAGIRCRGGLTVDVDWDAGELTTATIRTGSSGPVVVEIPATGGDLTVTDAAGDPVDAFDTPCAVPGRRRLTWDGRAASYYRLVSQGGRS</sequence>
<reference evidence="4" key="1">
    <citation type="submission" date="2024-05" db="EMBL/GenBank/DDBJ databases">
        <title>30 novel species of actinomycetes from the DSMZ collection.</title>
        <authorList>
            <person name="Nouioui I."/>
        </authorList>
    </citation>
    <scope>NUCLEOTIDE SEQUENCE</scope>
    <source>
        <strain evidence="4">DSM 41529</strain>
    </source>
</reference>
<feature type="domain" description="Glycosyl hydrolase family 95 N-terminal" evidence="1">
    <location>
        <begin position="6"/>
        <end position="249"/>
    </location>
</feature>
<dbReference type="InterPro" id="IPR016518">
    <property type="entry name" value="Alpha-L-fucosidase"/>
</dbReference>
<keyword evidence="5" id="KW-1185">Reference proteome</keyword>
<evidence type="ECO:0000259" key="3">
    <source>
        <dbReference type="Pfam" id="PF22124"/>
    </source>
</evidence>
<dbReference type="PANTHER" id="PTHR31084:SF0">
    <property type="entry name" value="ALPHA-L-FUCOSIDASE 2"/>
    <property type="match status" value="1"/>
</dbReference>
<name>A0ABU2XXL7_9ACTN</name>
<evidence type="ECO:0000259" key="2">
    <source>
        <dbReference type="Pfam" id="PF21307"/>
    </source>
</evidence>
<protein>
    <submittedName>
        <fullName evidence="4">Glycoside hydrolase family 95 protein</fullName>
    </submittedName>
</protein>
<keyword evidence="4" id="KW-0378">Hydrolase</keyword>
<dbReference type="RefSeq" id="WP_311730166.1">
    <property type="nucleotide sequence ID" value="NZ_JAVRFD010000035.1"/>
</dbReference>
<evidence type="ECO:0000313" key="4">
    <source>
        <dbReference type="EMBL" id="MDT0549598.1"/>
    </source>
</evidence>
<gene>
    <name evidence="4" type="ORF">RND15_44145</name>
</gene>
<organism evidence="4 5">
    <name type="scientific">Streptomyces lonegramiae</name>
    <dbReference type="NCBI Taxonomy" id="3075524"/>
    <lineage>
        <taxon>Bacteria</taxon>
        <taxon>Bacillati</taxon>
        <taxon>Actinomycetota</taxon>
        <taxon>Actinomycetes</taxon>
        <taxon>Kitasatosporales</taxon>
        <taxon>Streptomycetaceae</taxon>
        <taxon>Streptomyces</taxon>
    </lineage>
</organism>
<evidence type="ECO:0000259" key="1">
    <source>
        <dbReference type="Pfam" id="PF14498"/>
    </source>
</evidence>
<comment type="caution">
    <text evidence="4">The sequence shown here is derived from an EMBL/GenBank/DDBJ whole genome shotgun (WGS) entry which is preliminary data.</text>
</comment>
<proteinExistence type="predicted"/>
<dbReference type="PANTHER" id="PTHR31084">
    <property type="entry name" value="ALPHA-L-FUCOSIDASE 2"/>
    <property type="match status" value="1"/>
</dbReference>
<dbReference type="Pfam" id="PF14498">
    <property type="entry name" value="Glyco_hyd_65N_2"/>
    <property type="match status" value="1"/>
</dbReference>
<dbReference type="InterPro" id="IPR008928">
    <property type="entry name" value="6-hairpin_glycosidase_sf"/>
</dbReference>
<dbReference type="EMBL" id="JAVRFD010000035">
    <property type="protein sequence ID" value="MDT0549598.1"/>
    <property type="molecule type" value="Genomic_DNA"/>
</dbReference>
<dbReference type="InterPro" id="IPR054363">
    <property type="entry name" value="GH95_cat"/>
</dbReference>
<feature type="domain" description="Glycosyl hydrolase family 95 catalytic" evidence="3">
    <location>
        <begin position="277"/>
        <end position="678"/>
    </location>
</feature>
<dbReference type="PIRSF" id="PIRSF007663">
    <property type="entry name" value="UCP007663"/>
    <property type="match status" value="1"/>
</dbReference>
<dbReference type="InterPro" id="IPR012341">
    <property type="entry name" value="6hp_glycosidase-like_sf"/>
</dbReference>
<dbReference type="Pfam" id="PF21307">
    <property type="entry name" value="Glyco_hydro_95_C"/>
    <property type="match status" value="1"/>
</dbReference>
<dbReference type="SUPFAM" id="SSF48208">
    <property type="entry name" value="Six-hairpin glycosidases"/>
    <property type="match status" value="1"/>
</dbReference>
<evidence type="ECO:0000313" key="5">
    <source>
        <dbReference type="Proteomes" id="UP001180754"/>
    </source>
</evidence>
<dbReference type="GO" id="GO:0016787">
    <property type="term" value="F:hydrolase activity"/>
    <property type="evidence" value="ECO:0007669"/>
    <property type="project" value="UniProtKB-KW"/>
</dbReference>
<dbReference type="Gene3D" id="1.50.10.10">
    <property type="match status" value="1"/>
</dbReference>